<evidence type="ECO:0000313" key="1">
    <source>
        <dbReference type="EMBL" id="KAJ8674838.1"/>
    </source>
</evidence>
<proteinExistence type="predicted"/>
<sequence length="393" mass="45078">MEDRIASICLEKYAMLKKTGKPTENEWTVLSGVVLQNIYEDLSVVALCTGTKCLSGKELNSPNIIDRGDRLSDSHAEVLARRAFLRFLYDQIELLLKSGDSDVFYMEDKKIRLKDISFHFFSSQTPCGDCSIIPKLQLRTDRKRPKLDNEPIQESDFGAIITDIYRTGAKCLVNDERQDSQQKGADYHITGPIRTKPGRGDRTQSLSCSDKIARWNVLGAQGALLSLMIPSIRFESITIGGGCPYSSESMNRGIYMRFDPKIQGPVIKQSKISFDCKKSHSRTRPCPTSIVWCAVLEKEVEIAVNGFRQGMTKKKIKSRRLAISRKEIFKTFLKVSHLYSELRNESLSNHPKKIYYHDCKQYALSYQNTWRDYLTTFRNWPLKNRDLYECLSF</sequence>
<name>A0ACC2NVE5_9HYME</name>
<evidence type="ECO:0000313" key="2">
    <source>
        <dbReference type="Proteomes" id="UP001239111"/>
    </source>
</evidence>
<keyword evidence="2" id="KW-1185">Reference proteome</keyword>
<gene>
    <name evidence="1" type="ORF">QAD02_010624</name>
</gene>
<accession>A0ACC2NVE5</accession>
<protein>
    <submittedName>
        <fullName evidence="1">Uncharacterized protein</fullName>
    </submittedName>
</protein>
<organism evidence="1 2">
    <name type="scientific">Eretmocerus hayati</name>
    <dbReference type="NCBI Taxonomy" id="131215"/>
    <lineage>
        <taxon>Eukaryota</taxon>
        <taxon>Metazoa</taxon>
        <taxon>Ecdysozoa</taxon>
        <taxon>Arthropoda</taxon>
        <taxon>Hexapoda</taxon>
        <taxon>Insecta</taxon>
        <taxon>Pterygota</taxon>
        <taxon>Neoptera</taxon>
        <taxon>Endopterygota</taxon>
        <taxon>Hymenoptera</taxon>
        <taxon>Apocrita</taxon>
        <taxon>Proctotrupomorpha</taxon>
        <taxon>Chalcidoidea</taxon>
        <taxon>Aphelinidae</taxon>
        <taxon>Aphelininae</taxon>
        <taxon>Eretmocerus</taxon>
    </lineage>
</organism>
<dbReference type="EMBL" id="CM056742">
    <property type="protein sequence ID" value="KAJ8674838.1"/>
    <property type="molecule type" value="Genomic_DNA"/>
</dbReference>
<dbReference type="Proteomes" id="UP001239111">
    <property type="component" value="Chromosome 2"/>
</dbReference>
<reference evidence="1" key="1">
    <citation type="submission" date="2023-04" db="EMBL/GenBank/DDBJ databases">
        <title>A chromosome-level genome assembly of the parasitoid wasp Eretmocerus hayati.</title>
        <authorList>
            <person name="Zhong Y."/>
            <person name="Liu S."/>
            <person name="Liu Y."/>
        </authorList>
    </citation>
    <scope>NUCLEOTIDE SEQUENCE</scope>
    <source>
        <strain evidence="1">ZJU_SS_LIU_2023</strain>
    </source>
</reference>
<comment type="caution">
    <text evidence="1">The sequence shown here is derived from an EMBL/GenBank/DDBJ whole genome shotgun (WGS) entry which is preliminary data.</text>
</comment>